<feature type="domain" description="Methyl-accepting transducer" evidence="7">
    <location>
        <begin position="251"/>
        <end position="487"/>
    </location>
</feature>
<evidence type="ECO:0000256" key="6">
    <source>
        <dbReference type="PROSITE-ProRule" id="PRU00284"/>
    </source>
</evidence>
<evidence type="ECO:0000259" key="7">
    <source>
        <dbReference type="PROSITE" id="PS50111"/>
    </source>
</evidence>
<dbReference type="Gene3D" id="1.10.287.950">
    <property type="entry name" value="Methyl-accepting chemotaxis protein"/>
    <property type="match status" value="1"/>
</dbReference>
<evidence type="ECO:0000256" key="1">
    <source>
        <dbReference type="ARBA" id="ARBA00004236"/>
    </source>
</evidence>
<keyword evidence="10" id="KW-1185">Reference proteome</keyword>
<keyword evidence="2" id="KW-1003">Cell membrane</keyword>
<dbReference type="SUPFAM" id="SSF58104">
    <property type="entry name" value="Methyl-accepting chemotaxis protein (MCP) signaling domain"/>
    <property type="match status" value="1"/>
</dbReference>
<dbReference type="GO" id="GO:0005886">
    <property type="term" value="C:plasma membrane"/>
    <property type="evidence" value="ECO:0007669"/>
    <property type="project" value="UniProtKB-SubCell"/>
</dbReference>
<dbReference type="PROSITE" id="PS50111">
    <property type="entry name" value="CHEMOTAXIS_TRANSDUC_2"/>
    <property type="match status" value="1"/>
</dbReference>
<dbReference type="Gene3D" id="6.10.340.10">
    <property type="match status" value="1"/>
</dbReference>
<keyword evidence="4 6" id="KW-0807">Transducer</keyword>
<evidence type="ECO:0000313" key="10">
    <source>
        <dbReference type="Proteomes" id="UP000199050"/>
    </source>
</evidence>
<name>A0A1G8FEF5_9BACL</name>
<dbReference type="InterPro" id="IPR003660">
    <property type="entry name" value="HAMP_dom"/>
</dbReference>
<proteinExistence type="inferred from homology"/>
<dbReference type="PRINTS" id="PR00260">
    <property type="entry name" value="CHEMTRNSDUCR"/>
</dbReference>
<dbReference type="Pfam" id="PF00672">
    <property type="entry name" value="HAMP"/>
    <property type="match status" value="1"/>
</dbReference>
<accession>A0A1G8FEF5</accession>
<dbReference type="Pfam" id="PF00015">
    <property type="entry name" value="MCPsignal"/>
    <property type="match status" value="1"/>
</dbReference>
<gene>
    <name evidence="9" type="ORF">SAMN05216192_101219</name>
</gene>
<dbReference type="STRING" id="1174501.SAMN05216192_101219"/>
<protein>
    <submittedName>
        <fullName evidence="9">Methyl-accepting chemotaxis protein</fullName>
    </submittedName>
</protein>
<dbReference type="EMBL" id="FNDX01000001">
    <property type="protein sequence ID" value="SDH80513.1"/>
    <property type="molecule type" value="Genomic_DNA"/>
</dbReference>
<dbReference type="PANTHER" id="PTHR32089:SF112">
    <property type="entry name" value="LYSOZYME-LIKE PROTEIN-RELATED"/>
    <property type="match status" value="1"/>
</dbReference>
<evidence type="ECO:0000259" key="8">
    <source>
        <dbReference type="PROSITE" id="PS50885"/>
    </source>
</evidence>
<reference evidence="10" key="1">
    <citation type="submission" date="2016-10" db="EMBL/GenBank/DDBJ databases">
        <authorList>
            <person name="Varghese N."/>
            <person name="Submissions S."/>
        </authorList>
    </citation>
    <scope>NUCLEOTIDE SEQUENCE [LARGE SCALE GENOMIC DNA]</scope>
    <source>
        <strain evidence="10">CGMCC 1.11012</strain>
    </source>
</reference>
<organism evidence="9 10">
    <name type="scientific">Paenibacillus typhae</name>
    <dbReference type="NCBI Taxonomy" id="1174501"/>
    <lineage>
        <taxon>Bacteria</taxon>
        <taxon>Bacillati</taxon>
        <taxon>Bacillota</taxon>
        <taxon>Bacilli</taxon>
        <taxon>Bacillales</taxon>
        <taxon>Paenibacillaceae</taxon>
        <taxon>Paenibacillus</taxon>
    </lineage>
</organism>
<dbReference type="AlphaFoldDB" id="A0A1G8FEF5"/>
<dbReference type="SMART" id="SM00304">
    <property type="entry name" value="HAMP"/>
    <property type="match status" value="1"/>
</dbReference>
<dbReference type="GO" id="GO:0007165">
    <property type="term" value="P:signal transduction"/>
    <property type="evidence" value="ECO:0007669"/>
    <property type="project" value="UniProtKB-KW"/>
</dbReference>
<evidence type="ECO:0000313" key="9">
    <source>
        <dbReference type="EMBL" id="SDH80513.1"/>
    </source>
</evidence>
<dbReference type="PANTHER" id="PTHR32089">
    <property type="entry name" value="METHYL-ACCEPTING CHEMOTAXIS PROTEIN MCPB"/>
    <property type="match status" value="1"/>
</dbReference>
<dbReference type="RefSeq" id="WP_090711333.1">
    <property type="nucleotide sequence ID" value="NZ_CBCSKY010000007.1"/>
</dbReference>
<dbReference type="SMART" id="SM00283">
    <property type="entry name" value="MA"/>
    <property type="match status" value="1"/>
</dbReference>
<evidence type="ECO:0000256" key="3">
    <source>
        <dbReference type="ARBA" id="ARBA00023136"/>
    </source>
</evidence>
<sequence>MNIRKKFFMAFGLVVLLFLTTIGFLNLTISKQNNKVIAIKDNDLQSSLIAVDLQQTLSNYQLVSLLGAVGYSAKENVSQQTSQLSEHFTEQLQRYRQINQEAEKETDKLLPLFKQFKAGDQKAGEEITILISGIKDSNIERIQTGLDEAVESNWRAFKQAMSFQAIIIIIVVTLCVYFSESITRPIRRLIKGAKVISEGRLTDNLYIKSKDEFGKLAEIFEKMRLNLADFIRTSQNTTLLVLESADNLTQSMIHSERSIDQINQAIQEIELGTLNQLQSTQECVQAVEEMARGVAQITSSTSVVADNSILSERESENGKVLIEKVLEHAQELKNTITNCADSLKRLEKRSIAISDVVILIKSVASQTNLLALNASIEAARAGEQGRGFEVVASEIRKMSLQVTHSSNHIWEIVSSIQENLVATVNQMELGQCQIEQTEVSILEANAAFETIMSRTMNISKEIQEISAATQEMQAGTQQVNASIQHLAAIAGQSYKGSQDAVEQSRYQHSIIKENNNFTCQLRESAADLQATITAYKV</sequence>
<dbReference type="InterPro" id="IPR004090">
    <property type="entry name" value="Chemotax_Me-accpt_rcpt"/>
</dbReference>
<dbReference type="Proteomes" id="UP000199050">
    <property type="component" value="Unassembled WGS sequence"/>
</dbReference>
<dbReference type="InterPro" id="IPR004089">
    <property type="entry name" value="MCPsignal_dom"/>
</dbReference>
<dbReference type="GO" id="GO:0006935">
    <property type="term" value="P:chemotaxis"/>
    <property type="evidence" value="ECO:0007669"/>
    <property type="project" value="InterPro"/>
</dbReference>
<keyword evidence="3" id="KW-0472">Membrane</keyword>
<evidence type="ECO:0000256" key="4">
    <source>
        <dbReference type="ARBA" id="ARBA00023224"/>
    </source>
</evidence>
<dbReference type="PROSITE" id="PS50885">
    <property type="entry name" value="HAMP"/>
    <property type="match status" value="1"/>
</dbReference>
<comment type="subcellular location">
    <subcellularLocation>
        <location evidence="1">Cell membrane</location>
    </subcellularLocation>
</comment>
<evidence type="ECO:0000256" key="5">
    <source>
        <dbReference type="ARBA" id="ARBA00029447"/>
    </source>
</evidence>
<dbReference type="CDD" id="cd06225">
    <property type="entry name" value="HAMP"/>
    <property type="match status" value="1"/>
</dbReference>
<dbReference type="GO" id="GO:0004888">
    <property type="term" value="F:transmembrane signaling receptor activity"/>
    <property type="evidence" value="ECO:0007669"/>
    <property type="project" value="InterPro"/>
</dbReference>
<evidence type="ECO:0000256" key="2">
    <source>
        <dbReference type="ARBA" id="ARBA00022475"/>
    </source>
</evidence>
<comment type="similarity">
    <text evidence="5">Belongs to the methyl-accepting chemotaxis (MCP) protein family.</text>
</comment>
<dbReference type="OrthoDB" id="2168386at2"/>
<feature type="domain" description="HAMP" evidence="8">
    <location>
        <begin position="180"/>
        <end position="232"/>
    </location>
</feature>